<evidence type="ECO:0000256" key="6">
    <source>
        <dbReference type="ARBA" id="ARBA00022694"/>
    </source>
</evidence>
<evidence type="ECO:0000256" key="2">
    <source>
        <dbReference type="ARBA" id="ARBA00022555"/>
    </source>
</evidence>
<comment type="function">
    <text evidence="9">Catalyzes the formation of N(7)-methylguanine at position 46 (m7G46) in tRNA.</text>
</comment>
<feature type="binding site" evidence="9">
    <location>
        <begin position="311"/>
        <end position="313"/>
    </location>
    <ligand>
        <name>S-adenosyl-L-methionine</name>
        <dbReference type="ChEBI" id="CHEBI:59789"/>
    </ligand>
</feature>
<evidence type="ECO:0000256" key="1">
    <source>
        <dbReference type="ARBA" id="ARBA00000142"/>
    </source>
</evidence>
<dbReference type="PANTHER" id="PTHR23417">
    <property type="entry name" value="3-DEOXY-D-MANNO-OCTULOSONIC-ACID TRANSFERASE/TRNA GUANINE-N 7 - -METHYLTRANSFERASE"/>
    <property type="match status" value="1"/>
</dbReference>
<dbReference type="InterPro" id="IPR025763">
    <property type="entry name" value="Trm8_euk"/>
</dbReference>
<accession>A0A1R1XR84</accession>
<keyword evidence="3 9" id="KW-0489">Methyltransferase</keyword>
<feature type="binding site" evidence="9">
    <location>
        <begin position="212"/>
        <end position="213"/>
    </location>
    <ligand>
        <name>S-adenosyl-L-methionine</name>
        <dbReference type="ChEBI" id="CHEBI:59789"/>
    </ligand>
</feature>
<feature type="binding site" evidence="9">
    <location>
        <position position="232"/>
    </location>
    <ligand>
        <name>S-adenosyl-L-methionine</name>
        <dbReference type="ChEBI" id="CHEBI:59789"/>
    </ligand>
</feature>
<evidence type="ECO:0000256" key="4">
    <source>
        <dbReference type="ARBA" id="ARBA00022679"/>
    </source>
</evidence>
<comment type="subunit">
    <text evidence="9">Forms a complex with TRM82.</text>
</comment>
<comment type="catalytic activity">
    <reaction evidence="1 9">
        <text>guanosine(46) in tRNA + S-adenosyl-L-methionine = N(7)-methylguanosine(46) in tRNA + S-adenosyl-L-homocysteine</text>
        <dbReference type="Rhea" id="RHEA:42708"/>
        <dbReference type="Rhea" id="RHEA-COMP:10188"/>
        <dbReference type="Rhea" id="RHEA-COMP:10189"/>
        <dbReference type="ChEBI" id="CHEBI:57856"/>
        <dbReference type="ChEBI" id="CHEBI:59789"/>
        <dbReference type="ChEBI" id="CHEBI:74269"/>
        <dbReference type="ChEBI" id="CHEBI:74480"/>
        <dbReference type="EC" id="2.1.1.33"/>
    </reaction>
</comment>
<dbReference type="AlphaFoldDB" id="A0A1R1XR84"/>
<protein>
    <recommendedName>
        <fullName evidence="9">tRNA (guanine-N(7)-)-methyltransferase</fullName>
        <ecNumber evidence="9">2.1.1.33</ecNumber>
    </recommendedName>
    <alternativeName>
        <fullName evidence="9">Transfer RNA methyltransferase 8</fullName>
    </alternativeName>
    <alternativeName>
        <fullName evidence="9">tRNA (guanine(46)-N(7))-methyltransferase</fullName>
    </alternativeName>
    <alternativeName>
        <fullName evidence="9">tRNA(m7G46)-methyltransferase</fullName>
    </alternativeName>
</protein>
<evidence type="ECO:0000256" key="8">
    <source>
        <dbReference type="ARBA" id="ARBA00023242"/>
    </source>
</evidence>
<keyword evidence="6 9" id="KW-0819">tRNA processing</keyword>
<dbReference type="EMBL" id="LSSM01003666">
    <property type="protein sequence ID" value="OMJ17167.1"/>
    <property type="molecule type" value="Genomic_DNA"/>
</dbReference>
<reference evidence="12" key="1">
    <citation type="submission" date="2017-01" db="EMBL/GenBank/DDBJ databases">
        <authorList>
            <person name="Wang Y."/>
            <person name="White M."/>
            <person name="Kvist S."/>
            <person name="Moncalvo J.-M."/>
        </authorList>
    </citation>
    <scope>NUCLEOTIDE SEQUENCE [LARGE SCALE GENOMIC DNA]</scope>
    <source>
        <strain evidence="12">ID-206-W2</strain>
    </source>
</reference>
<keyword evidence="8 9" id="KW-0539">Nucleus</keyword>
<keyword evidence="4 9" id="KW-0808">Transferase</keyword>
<evidence type="ECO:0000256" key="9">
    <source>
        <dbReference type="HAMAP-Rule" id="MF_03055"/>
    </source>
</evidence>
<dbReference type="InterPro" id="IPR003358">
    <property type="entry name" value="tRNA_(Gua-N-7)_MeTrfase_Trmb"/>
</dbReference>
<evidence type="ECO:0000256" key="3">
    <source>
        <dbReference type="ARBA" id="ARBA00022603"/>
    </source>
</evidence>
<dbReference type="HAMAP" id="MF_03055">
    <property type="entry name" value="tRNA_methyltr_TrmB_euk"/>
    <property type="match status" value="1"/>
</dbReference>
<dbReference type="PROSITE" id="PS51625">
    <property type="entry name" value="SAM_MT_TRMB"/>
    <property type="match status" value="1"/>
</dbReference>
<comment type="similarity">
    <text evidence="9">Belongs to the class I-like SAM-binding methyltransferase superfamily. TrmB family.</text>
</comment>
<organism evidence="11 12">
    <name type="scientific">Smittium culicis</name>
    <dbReference type="NCBI Taxonomy" id="133412"/>
    <lineage>
        <taxon>Eukaryota</taxon>
        <taxon>Fungi</taxon>
        <taxon>Fungi incertae sedis</taxon>
        <taxon>Zoopagomycota</taxon>
        <taxon>Kickxellomycotina</taxon>
        <taxon>Harpellomycetes</taxon>
        <taxon>Harpellales</taxon>
        <taxon>Legeriomycetaceae</taxon>
        <taxon>Smittium</taxon>
    </lineage>
</organism>
<evidence type="ECO:0000256" key="5">
    <source>
        <dbReference type="ARBA" id="ARBA00022691"/>
    </source>
</evidence>
<proteinExistence type="inferred from homology"/>
<feature type="compositionally biased region" description="Acidic residues" evidence="10">
    <location>
        <begin position="173"/>
        <end position="183"/>
    </location>
</feature>
<dbReference type="InterPro" id="IPR029063">
    <property type="entry name" value="SAM-dependent_MTases_sf"/>
</dbReference>
<dbReference type="Gene3D" id="3.40.50.150">
    <property type="entry name" value="Vaccinia Virus protein VP39"/>
    <property type="match status" value="1"/>
</dbReference>
<evidence type="ECO:0000313" key="11">
    <source>
        <dbReference type="EMBL" id="OMJ17167.1"/>
    </source>
</evidence>
<dbReference type="GO" id="GO:0000049">
    <property type="term" value="F:tRNA binding"/>
    <property type="evidence" value="ECO:0007669"/>
    <property type="project" value="UniProtKB-UniRule"/>
</dbReference>
<dbReference type="EC" id="2.1.1.33" evidence="9"/>
<sequence length="338" mass="37210">MPLEYPLNPGAMDWSRLYPDYFPAAPSGASEPPAISGEASEANEAVPAPAGEDDACAASADGLKRKLAGEIELSMTLAKKAKADGGDSGSEEKAVEFADIGCGYGGLLVALAPLYPDTLMLGMEIRTKLVNYVQKRIEALRTIQDKLDAGISSEAAAKLDQDAANRNLHQSNEADDEEEDLNEDEKRKVEEAGETKAVVDGKYKNIAVVRMNAMKYLPNFFAKGQLSKIFFLFPDPHFKKRKHKARIISSSLISEYAFATKIGGICYTITDVEDLHLWMKAHLDSHPLFERIPDDELLGKDPVVEAVFNCTEEGRKVTRNKGQKFLACYRRISDPYDN</sequence>
<keyword evidence="2 9" id="KW-0820">tRNA-binding</keyword>
<comment type="caution">
    <text evidence="11">The sequence shown here is derived from an EMBL/GenBank/DDBJ whole genome shotgun (WGS) entry which is preliminary data.</text>
</comment>
<dbReference type="GO" id="GO:0005634">
    <property type="term" value="C:nucleus"/>
    <property type="evidence" value="ECO:0007669"/>
    <property type="project" value="UniProtKB-SubCell"/>
</dbReference>
<dbReference type="OrthoDB" id="47276at2759"/>
<comment type="subcellular location">
    <subcellularLocation>
        <location evidence="9">Nucleus</location>
    </subcellularLocation>
</comment>
<feature type="region of interest" description="Disordered" evidence="10">
    <location>
        <begin position="170"/>
        <end position="194"/>
    </location>
</feature>
<feature type="compositionally biased region" description="Basic and acidic residues" evidence="10">
    <location>
        <begin position="184"/>
        <end position="194"/>
    </location>
</feature>
<gene>
    <name evidence="9" type="primary">TRM8</name>
    <name evidence="11" type="ORF">AYI69_g7538</name>
</gene>
<dbReference type="GO" id="GO:0008176">
    <property type="term" value="F:tRNA (guanine(46)-N7)-methyltransferase activity"/>
    <property type="evidence" value="ECO:0007669"/>
    <property type="project" value="UniProtKB-UniRule"/>
</dbReference>
<feature type="binding site" evidence="9">
    <location>
        <begin position="124"/>
        <end position="125"/>
    </location>
    <ligand>
        <name>S-adenosyl-L-methionine</name>
        <dbReference type="ChEBI" id="CHEBI:59789"/>
    </ligand>
</feature>
<dbReference type="SUPFAM" id="SSF53335">
    <property type="entry name" value="S-adenosyl-L-methionine-dependent methyltransferases"/>
    <property type="match status" value="1"/>
</dbReference>
<feature type="region of interest" description="Disordered" evidence="10">
    <location>
        <begin position="27"/>
        <end position="54"/>
    </location>
</feature>
<evidence type="ECO:0000256" key="7">
    <source>
        <dbReference type="ARBA" id="ARBA00022884"/>
    </source>
</evidence>
<feature type="compositionally biased region" description="Low complexity" evidence="10">
    <location>
        <begin position="27"/>
        <end position="36"/>
    </location>
</feature>
<feature type="binding site" evidence="9">
    <location>
        <position position="101"/>
    </location>
    <ligand>
        <name>S-adenosyl-L-methionine</name>
        <dbReference type="ChEBI" id="CHEBI:59789"/>
    </ligand>
</feature>
<dbReference type="Pfam" id="PF02390">
    <property type="entry name" value="Methyltransf_4"/>
    <property type="match status" value="1"/>
</dbReference>
<dbReference type="PANTHER" id="PTHR23417:SF16">
    <property type="entry name" value="TRNA (GUANINE-N(7)-)-METHYLTRANSFERASE"/>
    <property type="match status" value="1"/>
</dbReference>
<evidence type="ECO:0000256" key="10">
    <source>
        <dbReference type="SAM" id="MobiDB-lite"/>
    </source>
</evidence>
<dbReference type="UniPathway" id="UPA00989"/>
<comment type="pathway">
    <text evidence="9">tRNA modification; N(7)-methylguanine-tRNA biosynthesis.</text>
</comment>
<keyword evidence="12" id="KW-1185">Reference proteome</keyword>
<keyword evidence="7 9" id="KW-0694">RNA-binding</keyword>
<evidence type="ECO:0000313" key="12">
    <source>
        <dbReference type="Proteomes" id="UP000187429"/>
    </source>
</evidence>
<dbReference type="GO" id="GO:0043527">
    <property type="term" value="C:tRNA methyltransferase complex"/>
    <property type="evidence" value="ECO:0007669"/>
    <property type="project" value="TreeGrafter"/>
</dbReference>
<feature type="active site" evidence="9">
    <location>
        <position position="235"/>
    </location>
</feature>
<dbReference type="Proteomes" id="UP000187429">
    <property type="component" value="Unassembled WGS sequence"/>
</dbReference>
<name>A0A1R1XR84_9FUNG</name>
<keyword evidence="5 9" id="KW-0949">S-adenosyl-L-methionine</keyword>